<gene>
    <name evidence="7" type="ORF">H9L12_11255</name>
</gene>
<keyword evidence="3 6" id="KW-0732">Signal</keyword>
<dbReference type="EMBL" id="CP060717">
    <property type="protein sequence ID" value="QNN64808.1"/>
    <property type="molecule type" value="Genomic_DNA"/>
</dbReference>
<evidence type="ECO:0000256" key="1">
    <source>
        <dbReference type="ARBA" id="ARBA00004442"/>
    </source>
</evidence>
<dbReference type="KEGG" id="srhi:H9L12_11255"/>
<dbReference type="PANTHER" id="PTHR38776:SF1">
    <property type="entry name" value="MLTA-INTERACTING PROTEIN-RELATED"/>
    <property type="match status" value="1"/>
</dbReference>
<dbReference type="Proteomes" id="UP000515955">
    <property type="component" value="Chromosome"/>
</dbReference>
<keyword evidence="4" id="KW-0472">Membrane</keyword>
<dbReference type="InterPro" id="IPR010583">
    <property type="entry name" value="MipA"/>
</dbReference>
<evidence type="ECO:0000313" key="8">
    <source>
        <dbReference type="Proteomes" id="UP000515955"/>
    </source>
</evidence>
<dbReference type="AlphaFoldDB" id="A0A7G9SAD3"/>
<accession>A0A7G9SAD3</accession>
<comment type="subcellular location">
    <subcellularLocation>
        <location evidence="1">Cell outer membrane</location>
    </subcellularLocation>
</comment>
<comment type="similarity">
    <text evidence="2">Belongs to the MipA/OmpV family.</text>
</comment>
<evidence type="ECO:0000256" key="5">
    <source>
        <dbReference type="ARBA" id="ARBA00023237"/>
    </source>
</evidence>
<dbReference type="RefSeq" id="WP_187541807.1">
    <property type="nucleotide sequence ID" value="NZ_CP060717.1"/>
</dbReference>
<protein>
    <submittedName>
        <fullName evidence="7">MipA/OmpV family protein</fullName>
    </submittedName>
</protein>
<dbReference type="Pfam" id="PF06629">
    <property type="entry name" value="MipA"/>
    <property type="match status" value="1"/>
</dbReference>
<name>A0A7G9SAD3_9SPHN</name>
<evidence type="ECO:0000313" key="7">
    <source>
        <dbReference type="EMBL" id="QNN64808.1"/>
    </source>
</evidence>
<organism evidence="7 8">
    <name type="scientific">Sphingomonas rhizophila</name>
    <dbReference type="NCBI Taxonomy" id="2071607"/>
    <lineage>
        <taxon>Bacteria</taxon>
        <taxon>Pseudomonadati</taxon>
        <taxon>Pseudomonadota</taxon>
        <taxon>Alphaproteobacteria</taxon>
        <taxon>Sphingomonadales</taxon>
        <taxon>Sphingomonadaceae</taxon>
        <taxon>Sphingomonas</taxon>
    </lineage>
</organism>
<dbReference type="PANTHER" id="PTHR38776">
    <property type="entry name" value="MLTA-INTERACTING PROTEIN-RELATED"/>
    <property type="match status" value="1"/>
</dbReference>
<keyword evidence="8" id="KW-1185">Reference proteome</keyword>
<evidence type="ECO:0000256" key="3">
    <source>
        <dbReference type="ARBA" id="ARBA00022729"/>
    </source>
</evidence>
<evidence type="ECO:0000256" key="6">
    <source>
        <dbReference type="SAM" id="SignalP"/>
    </source>
</evidence>
<proteinExistence type="inferred from homology"/>
<feature type="signal peptide" evidence="6">
    <location>
        <begin position="1"/>
        <end position="21"/>
    </location>
</feature>
<evidence type="ECO:0000256" key="2">
    <source>
        <dbReference type="ARBA" id="ARBA00005722"/>
    </source>
</evidence>
<keyword evidence="5" id="KW-0998">Cell outer membrane</keyword>
<sequence length="284" mass="30220">MIKRWIIAAAALAAFASPAMAQDTAGTGTAPLPDPTDQSDSFMIGLGVGRVADYEGSDDYRIIPAGAIRARVNGINIQTRSTYLYVDVVQSSVGNFNFDLGPIVGLRMNRSSKIKDDVVDLLPRRKKAIEVGGFAGVSLRGLTNPYDALSFRLDVVKDIGKAHQSTVITPSVDFGTPISRKFYVSVGASADFVADDYADYYFSITPADALASGLPVYDADGGFKNWKLSLLANTAITGDLTHGLSAFALASYGRLKNDFADSPIVSLRGSPKQSLLALGLAYTF</sequence>
<evidence type="ECO:0000256" key="4">
    <source>
        <dbReference type="ARBA" id="ARBA00023136"/>
    </source>
</evidence>
<reference evidence="7 8" key="1">
    <citation type="submission" date="2020-08" db="EMBL/GenBank/DDBJ databases">
        <title>Genome sequence of Sphingomonas rhizophila KACC 19189T.</title>
        <authorList>
            <person name="Hyun D.-W."/>
            <person name="Bae J.-W."/>
        </authorList>
    </citation>
    <scope>NUCLEOTIDE SEQUENCE [LARGE SCALE GENOMIC DNA]</scope>
    <source>
        <strain evidence="7 8">KACC 19189</strain>
    </source>
</reference>
<feature type="chain" id="PRO_5028831490" evidence="6">
    <location>
        <begin position="22"/>
        <end position="284"/>
    </location>
</feature>
<dbReference type="GO" id="GO:0009279">
    <property type="term" value="C:cell outer membrane"/>
    <property type="evidence" value="ECO:0007669"/>
    <property type="project" value="UniProtKB-SubCell"/>
</dbReference>